<dbReference type="AlphaFoldDB" id="A0AAW2J653"/>
<reference evidence="4" key="1">
    <citation type="submission" date="2020-06" db="EMBL/GenBank/DDBJ databases">
        <authorList>
            <person name="Li T."/>
            <person name="Hu X."/>
            <person name="Zhang T."/>
            <person name="Song X."/>
            <person name="Zhang H."/>
            <person name="Dai N."/>
            <person name="Sheng W."/>
            <person name="Hou X."/>
            <person name="Wei L."/>
        </authorList>
    </citation>
    <scope>NUCLEOTIDE SEQUENCE</scope>
    <source>
        <strain evidence="4">KEN8</strain>
        <tissue evidence="4">Leaf</tissue>
    </source>
</reference>
<proteinExistence type="inferred from homology"/>
<dbReference type="PANTHER" id="PTHR33091:SF73">
    <property type="entry name" value="INHIBITOR OF TRYPSIN AND HAGEMAN FACTOR-LIKE"/>
    <property type="match status" value="1"/>
</dbReference>
<comment type="caution">
    <text evidence="4">The sequence shown here is derived from an EMBL/GenBank/DDBJ whole genome shotgun (WGS) entry which is preliminary data.</text>
</comment>
<reference evidence="4" key="2">
    <citation type="journal article" date="2024" name="Plant">
        <title>Genomic evolution and insights into agronomic trait innovations of Sesamum species.</title>
        <authorList>
            <person name="Miao H."/>
            <person name="Wang L."/>
            <person name="Qu L."/>
            <person name="Liu H."/>
            <person name="Sun Y."/>
            <person name="Le M."/>
            <person name="Wang Q."/>
            <person name="Wei S."/>
            <person name="Zheng Y."/>
            <person name="Lin W."/>
            <person name="Duan Y."/>
            <person name="Cao H."/>
            <person name="Xiong S."/>
            <person name="Wang X."/>
            <person name="Wei L."/>
            <person name="Li C."/>
            <person name="Ma Q."/>
            <person name="Ju M."/>
            <person name="Zhao R."/>
            <person name="Li G."/>
            <person name="Mu C."/>
            <person name="Tian Q."/>
            <person name="Mei H."/>
            <person name="Zhang T."/>
            <person name="Gao T."/>
            <person name="Zhang H."/>
        </authorList>
    </citation>
    <scope>NUCLEOTIDE SEQUENCE</scope>
    <source>
        <strain evidence="4">KEN8</strain>
    </source>
</reference>
<dbReference type="InterPro" id="IPR000864">
    <property type="entry name" value="Prot_inh_pot1"/>
</dbReference>
<gene>
    <name evidence="4" type="ORF">Scaly_2685700</name>
</gene>
<organism evidence="4">
    <name type="scientific">Sesamum calycinum</name>
    <dbReference type="NCBI Taxonomy" id="2727403"/>
    <lineage>
        <taxon>Eukaryota</taxon>
        <taxon>Viridiplantae</taxon>
        <taxon>Streptophyta</taxon>
        <taxon>Embryophyta</taxon>
        <taxon>Tracheophyta</taxon>
        <taxon>Spermatophyta</taxon>
        <taxon>Magnoliopsida</taxon>
        <taxon>eudicotyledons</taxon>
        <taxon>Gunneridae</taxon>
        <taxon>Pentapetalae</taxon>
        <taxon>asterids</taxon>
        <taxon>lamiids</taxon>
        <taxon>Lamiales</taxon>
        <taxon>Pedaliaceae</taxon>
        <taxon>Sesamum</taxon>
    </lineage>
</organism>
<evidence type="ECO:0000256" key="2">
    <source>
        <dbReference type="ARBA" id="ARBA00022690"/>
    </source>
</evidence>
<sequence>MATICEGKNFWPELVGKSGEDAVKIIEEENSLVTALLVPPTIPTRDFRCDRVFVYVDENGIVEYPPGIG</sequence>
<dbReference type="GO" id="GO:0009611">
    <property type="term" value="P:response to wounding"/>
    <property type="evidence" value="ECO:0007669"/>
    <property type="project" value="InterPro"/>
</dbReference>
<protein>
    <submittedName>
        <fullName evidence="4">Proteinase inhibitor</fullName>
    </submittedName>
</protein>
<dbReference type="PROSITE" id="PS00285">
    <property type="entry name" value="POTATO_INHIBITOR"/>
    <property type="match status" value="1"/>
</dbReference>
<comment type="similarity">
    <text evidence="1">Belongs to the protease inhibitor I13 (potato type I serine protease inhibitor) family.</text>
</comment>
<accession>A0AAW2J653</accession>
<dbReference type="GO" id="GO:0004867">
    <property type="term" value="F:serine-type endopeptidase inhibitor activity"/>
    <property type="evidence" value="ECO:0007669"/>
    <property type="project" value="UniProtKB-KW"/>
</dbReference>
<evidence type="ECO:0000256" key="1">
    <source>
        <dbReference type="ARBA" id="ARBA00008210"/>
    </source>
</evidence>
<name>A0AAW2J653_9LAMI</name>
<dbReference type="Gene3D" id="3.30.10.10">
    <property type="entry name" value="Trypsin Inhibitor V, subunit A"/>
    <property type="match status" value="1"/>
</dbReference>
<dbReference type="EMBL" id="JACGWM010001665">
    <property type="protein sequence ID" value="KAL0290001.1"/>
    <property type="molecule type" value="Genomic_DNA"/>
</dbReference>
<dbReference type="PANTHER" id="PTHR33091">
    <property type="entry name" value="PROTEIN, PUTATIVE, EXPRESSED-RELATED"/>
    <property type="match status" value="1"/>
</dbReference>
<dbReference type="Pfam" id="PF00280">
    <property type="entry name" value="potato_inhibit"/>
    <property type="match status" value="1"/>
</dbReference>
<dbReference type="InterPro" id="IPR036354">
    <property type="entry name" value="Prot_inh_pot1_sf"/>
</dbReference>
<keyword evidence="3" id="KW-0722">Serine protease inhibitor</keyword>
<dbReference type="SUPFAM" id="SSF54654">
    <property type="entry name" value="CI-2 family of serine protease inhibitors"/>
    <property type="match status" value="1"/>
</dbReference>
<evidence type="ECO:0000313" key="4">
    <source>
        <dbReference type="EMBL" id="KAL0290001.1"/>
    </source>
</evidence>
<evidence type="ECO:0000256" key="3">
    <source>
        <dbReference type="ARBA" id="ARBA00022900"/>
    </source>
</evidence>
<keyword evidence="2" id="KW-0646">Protease inhibitor</keyword>